<feature type="region of interest" description="Disordered" evidence="1">
    <location>
        <begin position="59"/>
        <end position="120"/>
    </location>
</feature>
<gene>
    <name evidence="3" type="ORF">JAY77_11985</name>
</gene>
<dbReference type="EMBL" id="JAEPCR010000049">
    <property type="protein sequence ID" value="MCG7978842.1"/>
    <property type="molecule type" value="Genomic_DNA"/>
</dbReference>
<feature type="compositionally biased region" description="Basic and acidic residues" evidence="1">
    <location>
        <begin position="64"/>
        <end position="75"/>
    </location>
</feature>
<proteinExistence type="predicted"/>
<sequence length="120" mass="13108">MKRQIYSVFSSLLVFVISMESSAVIEADAFETLSTVHPIRSQIVDSRMTNSPLRLAGKTKTVSKVKEKTKTRTVDEDGNITKTKVKTKTKITTSSSDNSDDNSNQSDSSGGYMGASYEGE</sequence>
<evidence type="ECO:0000313" key="4">
    <source>
        <dbReference type="Proteomes" id="UP000886674"/>
    </source>
</evidence>
<protein>
    <submittedName>
        <fullName evidence="3">Uncharacterized protein</fullName>
    </submittedName>
</protein>
<dbReference type="Proteomes" id="UP000886674">
    <property type="component" value="Unassembled WGS sequence"/>
</dbReference>
<feature type="chain" id="PRO_5039722597" evidence="2">
    <location>
        <begin position="24"/>
        <end position="120"/>
    </location>
</feature>
<reference evidence="3" key="1">
    <citation type="journal article" date="2021" name="Proc. Natl. Acad. Sci. U.S.A.">
        <title>Global biogeography of chemosynthetic symbionts reveals both localized and globally distributed symbiont groups. .</title>
        <authorList>
            <person name="Osvatic J.T."/>
            <person name="Wilkins L.G.E."/>
            <person name="Leibrecht L."/>
            <person name="Leray M."/>
            <person name="Zauner S."/>
            <person name="Polzin J."/>
            <person name="Camacho Y."/>
            <person name="Gros O."/>
            <person name="van Gils J.A."/>
            <person name="Eisen J.A."/>
            <person name="Petersen J.M."/>
            <person name="Yuen B."/>
        </authorList>
    </citation>
    <scope>NUCLEOTIDE SEQUENCE</scope>
    <source>
        <strain evidence="3">MAGclacostrist055</strain>
    </source>
</reference>
<evidence type="ECO:0000256" key="1">
    <source>
        <dbReference type="SAM" id="MobiDB-lite"/>
    </source>
</evidence>
<feature type="signal peptide" evidence="2">
    <location>
        <begin position="1"/>
        <end position="23"/>
    </location>
</feature>
<accession>A0A9E4NL45</accession>
<dbReference type="AlphaFoldDB" id="A0A9E4NL45"/>
<organism evidence="3 4">
    <name type="scientific">Candidatus Thiodiazotropha taylori</name>
    <dbReference type="NCBI Taxonomy" id="2792791"/>
    <lineage>
        <taxon>Bacteria</taxon>
        <taxon>Pseudomonadati</taxon>
        <taxon>Pseudomonadota</taxon>
        <taxon>Gammaproteobacteria</taxon>
        <taxon>Chromatiales</taxon>
        <taxon>Sedimenticolaceae</taxon>
        <taxon>Candidatus Thiodiazotropha</taxon>
    </lineage>
</organism>
<evidence type="ECO:0000313" key="3">
    <source>
        <dbReference type="EMBL" id="MCG7978842.1"/>
    </source>
</evidence>
<keyword evidence="2" id="KW-0732">Signal</keyword>
<name>A0A9E4NL45_9GAMM</name>
<evidence type="ECO:0000256" key="2">
    <source>
        <dbReference type="SAM" id="SignalP"/>
    </source>
</evidence>
<feature type="compositionally biased region" description="Low complexity" evidence="1">
    <location>
        <begin position="90"/>
        <end position="109"/>
    </location>
</feature>
<comment type="caution">
    <text evidence="3">The sequence shown here is derived from an EMBL/GenBank/DDBJ whole genome shotgun (WGS) entry which is preliminary data.</text>
</comment>